<evidence type="ECO:0000313" key="1">
    <source>
        <dbReference type="EMBL" id="MBE4746794.1"/>
    </source>
</evidence>
<gene>
    <name evidence="1" type="ORF">G4177_01230</name>
</gene>
<organism evidence="1 2">
    <name type="scientific">Corallococcus soli</name>
    <dbReference type="NCBI Taxonomy" id="2710757"/>
    <lineage>
        <taxon>Bacteria</taxon>
        <taxon>Pseudomonadati</taxon>
        <taxon>Myxococcota</taxon>
        <taxon>Myxococcia</taxon>
        <taxon>Myxococcales</taxon>
        <taxon>Cystobacterineae</taxon>
        <taxon>Myxococcaceae</taxon>
        <taxon>Corallococcus</taxon>
    </lineage>
</organism>
<dbReference type="Proteomes" id="UP001516472">
    <property type="component" value="Unassembled WGS sequence"/>
</dbReference>
<reference evidence="1 2" key="1">
    <citation type="submission" date="2020-02" db="EMBL/GenBank/DDBJ databases">
        <authorList>
            <person name="Babadi Z.K."/>
            <person name="Risdian C."/>
            <person name="Ebrahimipour G.H."/>
            <person name="Wink J."/>
        </authorList>
    </citation>
    <scope>NUCLEOTIDE SEQUENCE [LARGE SCALE GENOMIC DNA]</scope>
    <source>
        <strain evidence="1 2">ZKHCc1 1396</strain>
    </source>
</reference>
<accession>A0ABR9PFV5</accession>
<evidence type="ECO:0000313" key="2">
    <source>
        <dbReference type="Proteomes" id="UP001516472"/>
    </source>
</evidence>
<dbReference type="PROSITE" id="PS51257">
    <property type="entry name" value="PROKAR_LIPOPROTEIN"/>
    <property type="match status" value="1"/>
</dbReference>
<protein>
    <recommendedName>
        <fullName evidence="3">Lipoprotein</fullName>
    </recommendedName>
</protein>
<name>A0ABR9PFV5_9BACT</name>
<keyword evidence="2" id="KW-1185">Reference proteome</keyword>
<dbReference type="RefSeq" id="WP_193346216.1">
    <property type="nucleotide sequence ID" value="NZ_CBCSIP010000197.1"/>
</dbReference>
<evidence type="ECO:0008006" key="3">
    <source>
        <dbReference type="Google" id="ProtNLM"/>
    </source>
</evidence>
<proteinExistence type="predicted"/>
<sequence length="241" mass="25776">MRAHGLGAAALLLVAGCAAETKLRPSPEAGVLQDGKSGAVTEQAGVRLVADGSAWRGYPSDLERRLTPVYVRLENQGERALKLQYPGFALVGAESRFRYTALAPLSLQKAVSSRDDGAPDASSAVIAPAGRWRVGVGVGSAYGYRPRRGFVPPYYGPWGSPFYDPYLYGRPQCQEPLPTEDMINNALPEGTLEPGGTLEGFLYFQGVASREDAVTLQVKLVDAESGEPFGALDIPFQVSTR</sequence>
<comment type="caution">
    <text evidence="1">The sequence shown here is derived from an EMBL/GenBank/DDBJ whole genome shotgun (WGS) entry which is preliminary data.</text>
</comment>
<dbReference type="EMBL" id="JAAIYO010000001">
    <property type="protein sequence ID" value="MBE4746794.1"/>
    <property type="molecule type" value="Genomic_DNA"/>
</dbReference>